<feature type="domain" description="Potassium channel" evidence="9">
    <location>
        <begin position="23"/>
        <end position="61"/>
    </location>
</feature>
<keyword evidence="2" id="KW-0813">Transport</keyword>
<feature type="transmembrane region" description="Helical" evidence="8">
    <location>
        <begin position="36"/>
        <end position="53"/>
    </location>
</feature>
<gene>
    <name evidence="11" type="primary">20202293</name>
    <name evidence="10" type="ORF">HELRODRAFT_168278</name>
</gene>
<dbReference type="InterPro" id="IPR013099">
    <property type="entry name" value="K_chnl_dom"/>
</dbReference>
<evidence type="ECO:0000256" key="5">
    <source>
        <dbReference type="ARBA" id="ARBA00023065"/>
    </source>
</evidence>
<dbReference type="GeneID" id="20202293"/>
<reference evidence="12" key="1">
    <citation type="submission" date="2012-12" db="EMBL/GenBank/DDBJ databases">
        <authorList>
            <person name="Hellsten U."/>
            <person name="Grimwood J."/>
            <person name="Chapman J.A."/>
            <person name="Shapiro H."/>
            <person name="Aerts A."/>
            <person name="Otillar R.P."/>
            <person name="Terry A.Y."/>
            <person name="Boore J.L."/>
            <person name="Simakov O."/>
            <person name="Marletaz F."/>
            <person name="Cho S.-J."/>
            <person name="Edsinger-Gonzales E."/>
            <person name="Havlak P."/>
            <person name="Kuo D.-H."/>
            <person name="Larsson T."/>
            <person name="Lv J."/>
            <person name="Arendt D."/>
            <person name="Savage R."/>
            <person name="Osoegawa K."/>
            <person name="de Jong P."/>
            <person name="Lindberg D.R."/>
            <person name="Seaver E.C."/>
            <person name="Weisblat D.A."/>
            <person name="Putnam N.H."/>
            <person name="Grigoriev I.V."/>
            <person name="Rokhsar D.S."/>
        </authorList>
    </citation>
    <scope>NUCLEOTIDE SEQUENCE</scope>
</reference>
<keyword evidence="4 8" id="KW-1133">Transmembrane helix</keyword>
<dbReference type="InterPro" id="IPR003280">
    <property type="entry name" value="2pore_dom_K_chnl"/>
</dbReference>
<name>T1F0E3_HELRO</name>
<dbReference type="PANTHER" id="PTHR11003">
    <property type="entry name" value="POTASSIUM CHANNEL, SUBFAMILY K"/>
    <property type="match status" value="1"/>
</dbReference>
<dbReference type="InParanoid" id="T1F0E3"/>
<dbReference type="PANTHER" id="PTHR11003:SF334">
    <property type="entry name" value="FI03418P"/>
    <property type="match status" value="1"/>
</dbReference>
<sequence>METHLEIAHHTFGRTTSNNPHPGYGHIAPKTQQGRILTILYALIGIPLTFLYLSNIGNFLADSLKKICCGVCCCLQCKRKKDREIMRLKRKQHLMNVRRELSMMTYTDLSGINSRPKYDTENNVLPAINANNVTEKSLLSPASDPYMEKKNSDKDLLSSKFPSSSISGSFDYRDVQNAAIGDDKNKLNNFKRHQNKSYSPNNIELTGVTKFKCSVTITPPEDETNNLVEQYTRVDEDGNLKVVDEFKWKNVHNEKCTKIHPSNQEDFISLNNLKNHKNEAENRCELEIFANILKKMKGPQF</sequence>
<reference evidence="11" key="3">
    <citation type="submission" date="2015-06" db="UniProtKB">
        <authorList>
            <consortium name="EnsemblMetazoa"/>
        </authorList>
    </citation>
    <scope>IDENTIFICATION</scope>
</reference>
<evidence type="ECO:0000256" key="4">
    <source>
        <dbReference type="ARBA" id="ARBA00022989"/>
    </source>
</evidence>
<evidence type="ECO:0000256" key="7">
    <source>
        <dbReference type="ARBA" id="ARBA00023303"/>
    </source>
</evidence>
<dbReference type="EMBL" id="KB095959">
    <property type="protein sequence ID" value="ESO09314.1"/>
    <property type="molecule type" value="Genomic_DNA"/>
</dbReference>
<evidence type="ECO:0000256" key="8">
    <source>
        <dbReference type="SAM" id="Phobius"/>
    </source>
</evidence>
<dbReference type="Gene3D" id="1.10.287.70">
    <property type="match status" value="1"/>
</dbReference>
<organism evidence="11 12">
    <name type="scientific">Helobdella robusta</name>
    <name type="common">Californian leech</name>
    <dbReference type="NCBI Taxonomy" id="6412"/>
    <lineage>
        <taxon>Eukaryota</taxon>
        <taxon>Metazoa</taxon>
        <taxon>Spiralia</taxon>
        <taxon>Lophotrochozoa</taxon>
        <taxon>Annelida</taxon>
        <taxon>Clitellata</taxon>
        <taxon>Hirudinea</taxon>
        <taxon>Rhynchobdellida</taxon>
        <taxon>Glossiphoniidae</taxon>
        <taxon>Helobdella</taxon>
    </lineage>
</organism>
<dbReference type="SUPFAM" id="SSF81324">
    <property type="entry name" value="Voltage-gated potassium channels"/>
    <property type="match status" value="1"/>
</dbReference>
<dbReference type="CTD" id="20202293"/>
<dbReference type="STRING" id="6412.T1F0E3"/>
<dbReference type="KEGG" id="hro:HELRODRAFT_168278"/>
<dbReference type="EMBL" id="AMQM01002932">
    <property type="status" value="NOT_ANNOTATED_CDS"/>
    <property type="molecule type" value="Genomic_DNA"/>
</dbReference>
<accession>T1F0E3</accession>
<keyword evidence="6 8" id="KW-0472">Membrane</keyword>
<dbReference type="EnsemblMetazoa" id="HelroT168278">
    <property type="protein sequence ID" value="HelroP168278"/>
    <property type="gene ID" value="HelroG168278"/>
</dbReference>
<evidence type="ECO:0000313" key="11">
    <source>
        <dbReference type="EnsemblMetazoa" id="HelroP168278"/>
    </source>
</evidence>
<evidence type="ECO:0000256" key="3">
    <source>
        <dbReference type="ARBA" id="ARBA00022692"/>
    </source>
</evidence>
<evidence type="ECO:0000256" key="1">
    <source>
        <dbReference type="ARBA" id="ARBA00004141"/>
    </source>
</evidence>
<comment type="subcellular location">
    <subcellularLocation>
        <location evidence="1">Membrane</location>
        <topology evidence="1">Multi-pass membrane protein</topology>
    </subcellularLocation>
</comment>
<evidence type="ECO:0000313" key="12">
    <source>
        <dbReference type="Proteomes" id="UP000015101"/>
    </source>
</evidence>
<proteinExistence type="predicted"/>
<protein>
    <recommendedName>
        <fullName evidence="9">Potassium channel domain-containing protein</fullName>
    </recommendedName>
</protein>
<dbReference type="Pfam" id="PF07885">
    <property type="entry name" value="Ion_trans_2"/>
    <property type="match status" value="1"/>
</dbReference>
<keyword evidence="12" id="KW-1185">Reference proteome</keyword>
<dbReference type="eggNOG" id="KOG1418">
    <property type="taxonomic scope" value="Eukaryota"/>
</dbReference>
<keyword evidence="7" id="KW-0407">Ion channel</keyword>
<reference evidence="10 12" key="2">
    <citation type="journal article" date="2013" name="Nature">
        <title>Insights into bilaterian evolution from three spiralian genomes.</title>
        <authorList>
            <person name="Simakov O."/>
            <person name="Marletaz F."/>
            <person name="Cho S.J."/>
            <person name="Edsinger-Gonzales E."/>
            <person name="Havlak P."/>
            <person name="Hellsten U."/>
            <person name="Kuo D.H."/>
            <person name="Larsson T."/>
            <person name="Lv J."/>
            <person name="Arendt D."/>
            <person name="Savage R."/>
            <person name="Osoegawa K."/>
            <person name="de Jong P."/>
            <person name="Grimwood J."/>
            <person name="Chapman J.A."/>
            <person name="Shapiro H."/>
            <person name="Aerts A."/>
            <person name="Otillar R.P."/>
            <person name="Terry A.Y."/>
            <person name="Boore J.L."/>
            <person name="Grigoriev I.V."/>
            <person name="Lindberg D.R."/>
            <person name="Seaver E.C."/>
            <person name="Weisblat D.A."/>
            <person name="Putnam N.H."/>
            <person name="Rokhsar D.S."/>
        </authorList>
    </citation>
    <scope>NUCLEOTIDE SEQUENCE</scope>
</reference>
<dbReference type="GO" id="GO:0016020">
    <property type="term" value="C:membrane"/>
    <property type="evidence" value="ECO:0007669"/>
    <property type="project" value="UniProtKB-SubCell"/>
</dbReference>
<keyword evidence="5" id="KW-0406">Ion transport</keyword>
<dbReference type="GO" id="GO:0005267">
    <property type="term" value="F:potassium channel activity"/>
    <property type="evidence" value="ECO:0007669"/>
    <property type="project" value="InterPro"/>
</dbReference>
<dbReference type="Proteomes" id="UP000015101">
    <property type="component" value="Unassembled WGS sequence"/>
</dbReference>
<dbReference type="HOGENOM" id="CLU_925234_0_0_1"/>
<keyword evidence="3 8" id="KW-0812">Transmembrane</keyword>
<dbReference type="RefSeq" id="XP_009012407.1">
    <property type="nucleotide sequence ID" value="XM_009014159.1"/>
</dbReference>
<evidence type="ECO:0000256" key="6">
    <source>
        <dbReference type="ARBA" id="ARBA00023136"/>
    </source>
</evidence>
<evidence type="ECO:0000259" key="9">
    <source>
        <dbReference type="Pfam" id="PF07885"/>
    </source>
</evidence>
<evidence type="ECO:0000313" key="10">
    <source>
        <dbReference type="EMBL" id="ESO09314.1"/>
    </source>
</evidence>
<dbReference type="AlphaFoldDB" id="T1F0E3"/>
<evidence type="ECO:0000256" key="2">
    <source>
        <dbReference type="ARBA" id="ARBA00022448"/>
    </source>
</evidence>
<dbReference type="OrthoDB" id="297496at2759"/>